<dbReference type="PANTHER" id="PTHR31662">
    <property type="entry name" value="BNAANNG10740D PROTEIN-RELATED"/>
    <property type="match status" value="1"/>
</dbReference>
<evidence type="ECO:0000313" key="4">
    <source>
        <dbReference type="EMBL" id="KAL1531149.1"/>
    </source>
</evidence>
<name>A0ABD1FH34_SALDI</name>
<reference evidence="4 5" key="1">
    <citation type="submission" date="2024-06" db="EMBL/GenBank/DDBJ databases">
        <title>A chromosome level genome sequence of Diviner's sage (Salvia divinorum).</title>
        <authorList>
            <person name="Ford S.A."/>
            <person name="Ro D.-K."/>
            <person name="Ness R.W."/>
            <person name="Phillips M.A."/>
        </authorList>
    </citation>
    <scope>NUCLEOTIDE SEQUENCE [LARGE SCALE GENOMIC DNA]</scope>
    <source>
        <strain evidence="4">SAF-2024a</strain>
        <tissue evidence="4">Leaf</tissue>
    </source>
</reference>
<dbReference type="GO" id="GO:0010468">
    <property type="term" value="P:regulation of gene expression"/>
    <property type="evidence" value="ECO:0007669"/>
    <property type="project" value="UniProtKB-ARBA"/>
</dbReference>
<proteinExistence type="inferred from homology"/>
<dbReference type="InterPro" id="IPR007592">
    <property type="entry name" value="GEBP"/>
</dbReference>
<gene>
    <name evidence="4" type="ORF">AAHA92_33862</name>
</gene>
<evidence type="ECO:0000256" key="1">
    <source>
        <dbReference type="ARBA" id="ARBA00010820"/>
    </source>
</evidence>
<comment type="similarity">
    <text evidence="1">Belongs to the GeBP family.</text>
</comment>
<dbReference type="AlphaFoldDB" id="A0ABD1FH34"/>
<accession>A0ABD1FH34</accession>
<evidence type="ECO:0000256" key="2">
    <source>
        <dbReference type="SAM" id="MobiDB-lite"/>
    </source>
</evidence>
<feature type="compositionally biased region" description="Basic and acidic residues" evidence="2">
    <location>
        <begin position="1"/>
        <end position="11"/>
    </location>
</feature>
<feature type="domain" description="Glabrous enhancer-binding protein-like DBD" evidence="3">
    <location>
        <begin position="49"/>
        <end position="129"/>
    </location>
</feature>
<dbReference type="InterPro" id="IPR053932">
    <property type="entry name" value="GeBP-like_DBD"/>
</dbReference>
<evidence type="ECO:0000259" key="3">
    <source>
        <dbReference type="Pfam" id="PF04504"/>
    </source>
</evidence>
<evidence type="ECO:0000313" key="5">
    <source>
        <dbReference type="Proteomes" id="UP001567538"/>
    </source>
</evidence>
<dbReference type="EMBL" id="JBEAFC010000015">
    <property type="protein sequence ID" value="KAL1531149.1"/>
    <property type="molecule type" value="Genomic_DNA"/>
</dbReference>
<keyword evidence="5" id="KW-1185">Reference proteome</keyword>
<sequence>MGPKPQRDELPSLHQGTNSNSEIRESEDCLTPLMKAKAGSGGKMSSNCKVFCEDDIVCLLNKLVVFWAGGKSNKWVEFYRFVKDDLSKEYTSRQVSEKIRSLNEKFHNTRVKPSNPHESTVYELSNVLWKDELNDENKTKRKPKKRRKTDTEGEANTILAIGESYKKTSEGEANTNLTICQDEIGLDEFESSFPYLCASFKMPGCPLLSIKECVSIGRKYAQELEDEWREHRAQQLRFELKKLAHTRYFIHFLCQSAYN</sequence>
<organism evidence="4 5">
    <name type="scientific">Salvia divinorum</name>
    <name type="common">Maria pastora</name>
    <name type="synonym">Diviner's sage</name>
    <dbReference type="NCBI Taxonomy" id="28513"/>
    <lineage>
        <taxon>Eukaryota</taxon>
        <taxon>Viridiplantae</taxon>
        <taxon>Streptophyta</taxon>
        <taxon>Embryophyta</taxon>
        <taxon>Tracheophyta</taxon>
        <taxon>Spermatophyta</taxon>
        <taxon>Magnoliopsida</taxon>
        <taxon>eudicotyledons</taxon>
        <taxon>Gunneridae</taxon>
        <taxon>Pentapetalae</taxon>
        <taxon>asterids</taxon>
        <taxon>lamiids</taxon>
        <taxon>Lamiales</taxon>
        <taxon>Lamiaceae</taxon>
        <taxon>Nepetoideae</taxon>
        <taxon>Mentheae</taxon>
        <taxon>Salviinae</taxon>
        <taxon>Salvia</taxon>
        <taxon>Salvia subgen. Calosphace</taxon>
    </lineage>
</organism>
<dbReference type="Pfam" id="PF04504">
    <property type="entry name" value="GeBP-like_DBD"/>
    <property type="match status" value="1"/>
</dbReference>
<dbReference type="PANTHER" id="PTHR31662:SF33">
    <property type="entry name" value="DNA-BINDING STOREKEEPER PROTEIN TRANSCRIPTIONAL REGULATOR-LIKE PROTEIN"/>
    <property type="match status" value="1"/>
</dbReference>
<comment type="caution">
    <text evidence="4">The sequence shown here is derived from an EMBL/GenBank/DDBJ whole genome shotgun (WGS) entry which is preliminary data.</text>
</comment>
<protein>
    <recommendedName>
        <fullName evidence="3">Glabrous enhancer-binding protein-like DBD domain-containing protein</fullName>
    </recommendedName>
</protein>
<feature type="region of interest" description="Disordered" evidence="2">
    <location>
        <begin position="1"/>
        <end position="26"/>
    </location>
</feature>
<dbReference type="Proteomes" id="UP001567538">
    <property type="component" value="Unassembled WGS sequence"/>
</dbReference>